<keyword evidence="10" id="KW-0482">Metalloprotease</keyword>
<feature type="domain" description="PLAC" evidence="18">
    <location>
        <begin position="822"/>
        <end position="859"/>
    </location>
</feature>
<keyword evidence="11 15" id="KW-1015">Disulfide bond</keyword>
<dbReference type="FunFam" id="3.40.390.10:FF:000001">
    <property type="entry name" value="A disintegrin and metalloproteinase with thrombospondin motifs 1"/>
    <property type="match status" value="1"/>
</dbReference>
<keyword evidence="7" id="KW-0677">Repeat</keyword>
<dbReference type="PROSITE" id="PS50215">
    <property type="entry name" value="ADAM_MEPRO"/>
    <property type="match status" value="1"/>
</dbReference>
<dbReference type="GO" id="GO:0046872">
    <property type="term" value="F:metal ion binding"/>
    <property type="evidence" value="ECO:0007669"/>
    <property type="project" value="UniProtKB-KW"/>
</dbReference>
<dbReference type="PROSITE" id="PS50092">
    <property type="entry name" value="TSP1"/>
    <property type="match status" value="4"/>
</dbReference>
<evidence type="ECO:0000256" key="2">
    <source>
        <dbReference type="ARBA" id="ARBA00022525"/>
    </source>
</evidence>
<keyword evidence="3" id="KW-0272">Extracellular matrix</keyword>
<dbReference type="FunFam" id="2.60.120.830:FF:000001">
    <property type="entry name" value="A disintegrin and metalloproteinase with thrombospondin motifs 1"/>
    <property type="match status" value="1"/>
</dbReference>
<evidence type="ECO:0000256" key="4">
    <source>
        <dbReference type="ARBA" id="ARBA00022670"/>
    </source>
</evidence>
<dbReference type="EnsemblMetazoa" id="XM_030988821">
    <property type="protein sequence ID" value="XP_030844681"/>
    <property type="gene ID" value="LOC115925222"/>
</dbReference>
<dbReference type="PANTHER" id="PTHR13723:SF311">
    <property type="entry name" value="ADAM CYSTEINE-RICH DOMAIN-CONTAINING PROTEIN"/>
    <property type="match status" value="1"/>
</dbReference>
<dbReference type="PRINTS" id="PR01705">
    <property type="entry name" value="TSP1REPEAT"/>
</dbReference>
<dbReference type="SUPFAM" id="SSF82895">
    <property type="entry name" value="TSP-1 type 1 repeat"/>
    <property type="match status" value="5"/>
</dbReference>
<dbReference type="Pfam" id="PF19030">
    <property type="entry name" value="TSP1_ADAMTS"/>
    <property type="match status" value="4"/>
</dbReference>
<dbReference type="InterPro" id="IPR001590">
    <property type="entry name" value="Peptidase_M12B"/>
</dbReference>
<proteinExistence type="predicted"/>
<dbReference type="Pfam" id="PF05986">
    <property type="entry name" value="ADAMTS_spacer1"/>
    <property type="match status" value="1"/>
</dbReference>
<dbReference type="OMA" id="TWTHSAW"/>
<evidence type="ECO:0000256" key="12">
    <source>
        <dbReference type="ARBA" id="ARBA00023180"/>
    </source>
</evidence>
<dbReference type="InterPro" id="IPR041645">
    <property type="entry name" value="ADAMTS_CR_2"/>
</dbReference>
<keyword evidence="2" id="KW-0964">Secreted</keyword>
<feature type="binding site" evidence="14 16">
    <location>
        <position position="145"/>
    </location>
    <ligand>
        <name>Zn(2+)</name>
        <dbReference type="ChEBI" id="CHEBI:29105"/>
        <note>catalytic</note>
    </ligand>
</feature>
<dbReference type="InterPro" id="IPR000884">
    <property type="entry name" value="TSP1_rpt"/>
</dbReference>
<dbReference type="InParanoid" id="A0A7M7P190"/>
<dbReference type="PROSITE" id="PS50900">
    <property type="entry name" value="PLAC"/>
    <property type="match status" value="1"/>
</dbReference>
<dbReference type="Gene3D" id="2.60.120.830">
    <property type="match status" value="1"/>
</dbReference>
<keyword evidence="5 14" id="KW-0479">Metal-binding</keyword>
<feature type="disulfide bond" evidence="15">
    <location>
        <begin position="104"/>
        <end position="111"/>
    </location>
</feature>
<comment type="subcellular location">
    <subcellularLocation>
        <location evidence="1">Secreted</location>
        <location evidence="1">Extracellular space</location>
        <location evidence="1">Extracellular matrix</location>
    </subcellularLocation>
</comment>
<evidence type="ECO:0000256" key="8">
    <source>
        <dbReference type="ARBA" id="ARBA00022801"/>
    </source>
</evidence>
<evidence type="ECO:0000259" key="18">
    <source>
        <dbReference type="PROSITE" id="PS50900"/>
    </source>
</evidence>
<sequence>MMMGYHGETSIESYLLTLMNIVANLYHDGSIENAINVVVTRMLLLTQDQRNLSLSHLAGKSLQSFCEWQHAMNPAPNHNMNISNDMLVFPNHDNAVLITRYDLCMRFNQPCGTIGLAPVGVMCRPDQSCNINEDTGLATAFTIAHEIGHNFGMKHDGDGNACGSMGGIMADQITENSDPYSWSECSAHYITSYIESGKAICLDDVPQLADYWLPTAMPGELVDGNQQCQLQYGQGAKACNTNNICRELACQKPNTRACWRTGTPAAEGTRCQTSIISEGWCYLGDCVEYGTRPQAVDGSWGTWSSWSECSRTCGGGVSNSERQCNNPEPRNRGQYCTGERSRYRSCNTNECPENSRDFLTVQCSSFNNEVYHGQFYTWEPYVSPNPEPCQLSCVSSGGNHLRRIPKVVDGTRCYSERYKPESLDICINGKCHTVGCDKILGSEAREDKCRVCGGDGSSCETVGGTFNGELVAGDYQEILTIPRGSVHISLQEMAISRNYLALKSVNNDYYINAEWMIDWPKSYDVAGSTFIYERPDDAPETLSALGPTNQELVVMLLVQEENHGIRYSFNRPVTRTNQGDRQMAFTWERGDWSQCSVTCAGGVSISEMRCVRVDDETIVSDTFCDHPKPERRTISCNTQACPPEWQISAWSECTRTCGNGEKTRTVLCTTKVTQHEDEVVDESLCEEHKPAEIMTCGHRECPPVWITGPWAQCYPSCGPGHKQRHVQCMSSDRRQTYSHIMCNKADMPVYRMPCNLGDCPPPRWIAGDWSECNTRCGMGQTNRPVSCMAQNGVILRDQNCHASERPSRQKQCESPCGTIPAPPDSCQDASSVTYCPLVKKFRFCNNEYFRKMCCRTCSS</sequence>
<dbReference type="InterPro" id="IPR024079">
    <property type="entry name" value="MetalloPept_cat_dom_sf"/>
</dbReference>
<dbReference type="Gene3D" id="2.20.100.10">
    <property type="entry name" value="Thrombospondin type-1 (TSP1) repeat"/>
    <property type="match status" value="5"/>
</dbReference>
<keyword evidence="8" id="KW-0378">Hydrolase</keyword>
<comment type="cofactor">
    <cofactor evidence="14">
        <name>Zn(2+)</name>
        <dbReference type="ChEBI" id="CHEBI:29105"/>
    </cofactor>
    <text evidence="14">Binds 1 zinc ion per subunit.</text>
</comment>
<feature type="disulfide bond" evidence="15">
    <location>
        <begin position="228"/>
        <end position="250"/>
    </location>
</feature>
<dbReference type="InterPro" id="IPR045371">
    <property type="entry name" value="ADAMTS_CR_3"/>
</dbReference>
<feature type="disulfide bond" evidence="15">
    <location>
        <begin position="123"/>
        <end position="201"/>
    </location>
</feature>
<feature type="active site" evidence="13 16">
    <location>
        <position position="146"/>
    </location>
</feature>
<organism evidence="19 20">
    <name type="scientific">Strongylocentrotus purpuratus</name>
    <name type="common">Purple sea urchin</name>
    <dbReference type="NCBI Taxonomy" id="7668"/>
    <lineage>
        <taxon>Eukaryota</taxon>
        <taxon>Metazoa</taxon>
        <taxon>Echinodermata</taxon>
        <taxon>Eleutherozoa</taxon>
        <taxon>Echinozoa</taxon>
        <taxon>Echinoidea</taxon>
        <taxon>Euechinoidea</taxon>
        <taxon>Echinacea</taxon>
        <taxon>Camarodonta</taxon>
        <taxon>Echinidea</taxon>
        <taxon>Strongylocentrotidae</taxon>
        <taxon>Strongylocentrotus</taxon>
    </lineage>
</organism>
<feature type="disulfide bond" evidence="15">
    <location>
        <begin position="271"/>
        <end position="286"/>
    </location>
</feature>
<dbReference type="Pfam" id="PF00090">
    <property type="entry name" value="TSP_1"/>
    <property type="match status" value="1"/>
</dbReference>
<feature type="disulfide bond" evidence="15">
    <location>
        <begin position="309"/>
        <end position="346"/>
    </location>
</feature>
<evidence type="ECO:0000256" key="15">
    <source>
        <dbReference type="PIRSR" id="PIRSR613273-3"/>
    </source>
</evidence>
<dbReference type="PANTHER" id="PTHR13723">
    <property type="entry name" value="ADAMTS A DISINTEGRIN AND METALLOPROTEASE WITH THROMBOSPONDIN MOTIFS PROTEASE"/>
    <property type="match status" value="1"/>
</dbReference>
<dbReference type="KEGG" id="spu:115925222"/>
<dbReference type="OrthoDB" id="10035764at2759"/>
<feature type="disulfide bond" evidence="15">
    <location>
        <begin position="162"/>
        <end position="185"/>
    </location>
</feature>
<reference evidence="19" key="2">
    <citation type="submission" date="2021-01" db="UniProtKB">
        <authorList>
            <consortium name="EnsemblMetazoa"/>
        </authorList>
    </citation>
    <scope>IDENTIFICATION</scope>
</reference>
<evidence type="ECO:0000256" key="6">
    <source>
        <dbReference type="ARBA" id="ARBA00022729"/>
    </source>
</evidence>
<feature type="binding site" evidence="14">
    <location>
        <position position="204"/>
    </location>
    <ligand>
        <name>Ca(2+)</name>
        <dbReference type="ChEBI" id="CHEBI:29108"/>
        <label>2</label>
    </ligand>
</feature>
<reference evidence="20" key="1">
    <citation type="submission" date="2015-02" db="EMBL/GenBank/DDBJ databases">
        <title>Genome sequencing for Strongylocentrotus purpuratus.</title>
        <authorList>
            <person name="Murali S."/>
            <person name="Liu Y."/>
            <person name="Vee V."/>
            <person name="English A."/>
            <person name="Wang M."/>
            <person name="Skinner E."/>
            <person name="Han Y."/>
            <person name="Muzny D.M."/>
            <person name="Worley K.C."/>
            <person name="Gibbs R.A."/>
        </authorList>
    </citation>
    <scope>NUCLEOTIDE SEQUENCE</scope>
</reference>
<feature type="disulfide bond" evidence="15">
    <location>
        <begin position="324"/>
        <end position="336"/>
    </location>
</feature>
<dbReference type="Pfam" id="PF08686">
    <property type="entry name" value="PLAC"/>
    <property type="match status" value="1"/>
</dbReference>
<dbReference type="CDD" id="cd04273">
    <property type="entry name" value="ZnMc_ADAMTS_like"/>
    <property type="match status" value="1"/>
</dbReference>
<feature type="binding site" evidence="14 16">
    <location>
        <position position="149"/>
    </location>
    <ligand>
        <name>Zn(2+)</name>
        <dbReference type="ChEBI" id="CHEBI:29105"/>
        <note>catalytic</note>
    </ligand>
</feature>
<dbReference type="Proteomes" id="UP000007110">
    <property type="component" value="Unassembled WGS sequence"/>
</dbReference>
<protein>
    <recommendedName>
        <fullName evidence="21">A disintegrin and metalloproteinase with thrombospondin motifs 6</fullName>
    </recommendedName>
</protein>
<evidence type="ECO:0000256" key="5">
    <source>
        <dbReference type="ARBA" id="ARBA00022723"/>
    </source>
</evidence>
<dbReference type="RefSeq" id="XP_030844681.1">
    <property type="nucleotide sequence ID" value="XM_030988821.1"/>
</dbReference>
<dbReference type="SMART" id="SM00209">
    <property type="entry name" value="TSP1"/>
    <property type="match status" value="5"/>
</dbReference>
<dbReference type="Pfam" id="PF01421">
    <property type="entry name" value="Reprolysin"/>
    <property type="match status" value="1"/>
</dbReference>
<feature type="disulfide bond" evidence="15">
    <location>
        <begin position="66"/>
        <end position="129"/>
    </location>
</feature>
<evidence type="ECO:0000313" key="19">
    <source>
        <dbReference type="EnsemblMetazoa" id="XP_030844681"/>
    </source>
</evidence>
<accession>A0A7M7P190</accession>
<dbReference type="InterPro" id="IPR010909">
    <property type="entry name" value="PLAC"/>
</dbReference>
<keyword evidence="4" id="KW-0645">Protease</keyword>
<evidence type="ECO:0000256" key="11">
    <source>
        <dbReference type="ARBA" id="ARBA00023157"/>
    </source>
</evidence>
<dbReference type="GeneID" id="594564"/>
<feature type="binding site" evidence="14">
    <location>
        <position position="204"/>
    </location>
    <ligand>
        <name>Ca(2+)</name>
        <dbReference type="ChEBI" id="CHEBI:29108"/>
        <label>1</label>
    </ligand>
</feature>
<evidence type="ECO:0000313" key="20">
    <source>
        <dbReference type="Proteomes" id="UP000007110"/>
    </source>
</evidence>
<keyword evidence="20" id="KW-1185">Reference proteome</keyword>
<feature type="disulfide bond" evidence="15">
    <location>
        <begin position="239"/>
        <end position="258"/>
    </location>
</feature>
<dbReference type="FunFam" id="2.20.100.10:FF:000006">
    <property type="entry name" value="A disintegrin and metalloproteinase with thrombospondin motifs 1"/>
    <property type="match status" value="1"/>
</dbReference>
<dbReference type="SUPFAM" id="SSF55486">
    <property type="entry name" value="Metalloproteases ('zincins'), catalytic domain"/>
    <property type="match status" value="1"/>
</dbReference>
<evidence type="ECO:0000256" key="1">
    <source>
        <dbReference type="ARBA" id="ARBA00004498"/>
    </source>
</evidence>
<keyword evidence="12" id="KW-0325">Glycoprotein</keyword>
<dbReference type="RefSeq" id="XP_030852135.1">
    <property type="nucleotide sequence ID" value="XM_030996275.1"/>
</dbReference>
<dbReference type="GO" id="GO:0004222">
    <property type="term" value="F:metalloendopeptidase activity"/>
    <property type="evidence" value="ECO:0000318"/>
    <property type="project" value="GO_Central"/>
</dbReference>
<keyword evidence="6" id="KW-0732">Signal</keyword>
<feature type="disulfide bond" evidence="15">
    <location>
        <begin position="313"/>
        <end position="351"/>
    </location>
</feature>
<evidence type="ECO:0000259" key="17">
    <source>
        <dbReference type="PROSITE" id="PS50215"/>
    </source>
</evidence>
<feature type="disulfide bond" evidence="15">
    <location>
        <begin position="245"/>
        <end position="281"/>
    </location>
</feature>
<comment type="caution">
    <text evidence="16">Lacks conserved residue(s) required for the propagation of feature annotation.</text>
</comment>
<feature type="binding site" evidence="14">
    <location>
        <position position="201"/>
    </location>
    <ligand>
        <name>Ca(2+)</name>
        <dbReference type="ChEBI" id="CHEBI:29108"/>
        <label>1</label>
    </ligand>
</feature>
<evidence type="ECO:0000256" key="14">
    <source>
        <dbReference type="PIRSR" id="PIRSR613273-2"/>
    </source>
</evidence>
<dbReference type="FunFam" id="2.20.100.10:FF:000005">
    <property type="entry name" value="ADAM metallopeptidase with thrombospondin type 1 motif 9"/>
    <property type="match status" value="2"/>
</dbReference>
<dbReference type="GO" id="GO:0031012">
    <property type="term" value="C:extracellular matrix"/>
    <property type="evidence" value="ECO:0000318"/>
    <property type="project" value="GO_Central"/>
</dbReference>
<dbReference type="InterPro" id="IPR013273">
    <property type="entry name" value="ADAMTS/ADAMTS-like"/>
</dbReference>
<feature type="binding site" evidence="14">
    <location>
        <position position="93"/>
    </location>
    <ligand>
        <name>Ca(2+)</name>
        <dbReference type="ChEBI" id="CHEBI:29108"/>
        <label>1</label>
    </ligand>
</feature>
<dbReference type="GO" id="GO:0030198">
    <property type="term" value="P:extracellular matrix organization"/>
    <property type="evidence" value="ECO:0000318"/>
    <property type="project" value="GO_Central"/>
</dbReference>
<evidence type="ECO:0000256" key="9">
    <source>
        <dbReference type="ARBA" id="ARBA00022833"/>
    </source>
</evidence>
<evidence type="ECO:0000256" key="13">
    <source>
        <dbReference type="PIRSR" id="PIRSR613273-1"/>
    </source>
</evidence>
<evidence type="ECO:0000256" key="16">
    <source>
        <dbReference type="PROSITE-ProRule" id="PRU00276"/>
    </source>
</evidence>
<dbReference type="InterPro" id="IPR050439">
    <property type="entry name" value="ADAMTS_ADAMTS-like"/>
</dbReference>
<dbReference type="GeneID" id="115925222"/>
<keyword evidence="14" id="KW-0106">Calcium</keyword>
<feature type="domain" description="Peptidase M12B" evidence="17">
    <location>
        <begin position="1"/>
        <end position="206"/>
    </location>
</feature>
<dbReference type="Pfam" id="PF17771">
    <property type="entry name" value="ADAMTS_CR_2"/>
    <property type="match status" value="1"/>
</dbReference>
<feature type="binding site" evidence="14 16">
    <location>
        <position position="155"/>
    </location>
    <ligand>
        <name>Zn(2+)</name>
        <dbReference type="ChEBI" id="CHEBI:29105"/>
        <note>catalytic</note>
    </ligand>
</feature>
<evidence type="ECO:0000256" key="10">
    <source>
        <dbReference type="ARBA" id="ARBA00023049"/>
    </source>
</evidence>
<keyword evidence="9 14" id="KW-0862">Zinc</keyword>
<dbReference type="AlphaFoldDB" id="A0A7M7P190"/>
<evidence type="ECO:0000256" key="7">
    <source>
        <dbReference type="ARBA" id="ARBA00022737"/>
    </source>
</evidence>
<dbReference type="Gene3D" id="3.40.390.10">
    <property type="entry name" value="Collagenase (Catalytic Domain)"/>
    <property type="match status" value="1"/>
</dbReference>
<dbReference type="GO" id="GO:0006508">
    <property type="term" value="P:proteolysis"/>
    <property type="evidence" value="ECO:0000318"/>
    <property type="project" value="GO_Central"/>
</dbReference>
<dbReference type="Pfam" id="PF19236">
    <property type="entry name" value="ADAMTS_CR_3"/>
    <property type="match status" value="1"/>
</dbReference>
<evidence type="ECO:0008006" key="21">
    <source>
        <dbReference type="Google" id="ProtNLM"/>
    </source>
</evidence>
<dbReference type="InterPro" id="IPR036383">
    <property type="entry name" value="TSP1_rpt_sf"/>
</dbReference>
<evidence type="ECO:0000256" key="3">
    <source>
        <dbReference type="ARBA" id="ARBA00022530"/>
    </source>
</evidence>
<dbReference type="KEGG" id="spu:594564"/>
<dbReference type="Gene3D" id="3.40.1620.60">
    <property type="match status" value="1"/>
</dbReference>
<name>A0A7M7P190_STRPU</name>
<dbReference type="PRINTS" id="PR01857">
    <property type="entry name" value="ADAMTSFAMILY"/>
</dbReference>
<dbReference type="EnsemblMetazoa" id="XM_030996275">
    <property type="protein sequence ID" value="XP_030852135"/>
    <property type="gene ID" value="LOC594564"/>
</dbReference>
<dbReference type="InterPro" id="IPR010294">
    <property type="entry name" value="ADAMTS_spacer1"/>
</dbReference>